<dbReference type="InterPro" id="IPR012349">
    <property type="entry name" value="Split_barrel_FMN-bd"/>
</dbReference>
<feature type="domain" description="Pyridoxamine 5'-phosphate oxidase N-terminal" evidence="1">
    <location>
        <begin position="7"/>
        <end position="130"/>
    </location>
</feature>
<dbReference type="InterPro" id="IPR011576">
    <property type="entry name" value="Pyridox_Oxase_N"/>
</dbReference>
<sequence>MNKQEMMDKLSNLLDENRVGTLATVVNQKPNSRYMTFFKKDGDITLYTPTSIATHKADEIDENGNVHILLGYNGEGYGDNYVEVSGIAKINDNQELKNRFWNDHMSQWFNGPDDANYVLLEITPTHIKLMNEGKDTPTSISL</sequence>
<accession>A0A0V8JPX6</accession>
<dbReference type="Pfam" id="PF01243">
    <property type="entry name" value="PNPOx_N"/>
    <property type="match status" value="1"/>
</dbReference>
<dbReference type="Proteomes" id="UP000053681">
    <property type="component" value="Unassembled WGS sequence"/>
</dbReference>
<proteinExistence type="predicted"/>
<dbReference type="InterPro" id="IPR052917">
    <property type="entry name" value="Stress-Dev_Protein"/>
</dbReference>
<dbReference type="RefSeq" id="WP_025910531.1">
    <property type="nucleotide sequence ID" value="NZ_KQ758631.1"/>
</dbReference>
<protein>
    <submittedName>
        <fullName evidence="2">General stress protein</fullName>
    </submittedName>
</protein>
<dbReference type="SUPFAM" id="SSF50475">
    <property type="entry name" value="FMN-binding split barrel"/>
    <property type="match status" value="1"/>
</dbReference>
<evidence type="ECO:0000313" key="2">
    <source>
        <dbReference type="EMBL" id="KSU89091.1"/>
    </source>
</evidence>
<dbReference type="Gene3D" id="2.30.110.10">
    <property type="entry name" value="Electron Transport, Fmn-binding Protein, Chain A"/>
    <property type="match status" value="1"/>
</dbReference>
<gene>
    <name evidence="2" type="ORF">AS180_04375</name>
</gene>
<organism evidence="2 3">
    <name type="scientific">Priestia veravalensis</name>
    <dbReference type="NCBI Taxonomy" id="1414648"/>
    <lineage>
        <taxon>Bacteria</taxon>
        <taxon>Bacillati</taxon>
        <taxon>Bacillota</taxon>
        <taxon>Bacilli</taxon>
        <taxon>Bacillales</taxon>
        <taxon>Bacillaceae</taxon>
        <taxon>Priestia</taxon>
    </lineage>
</organism>
<dbReference type="PANTHER" id="PTHR34818">
    <property type="entry name" value="PROTEIN BLI-3"/>
    <property type="match status" value="1"/>
</dbReference>
<evidence type="ECO:0000259" key="1">
    <source>
        <dbReference type="Pfam" id="PF01243"/>
    </source>
</evidence>
<keyword evidence="3" id="KW-1185">Reference proteome</keyword>
<reference evidence="2 3" key="1">
    <citation type="submission" date="2015-11" db="EMBL/GenBank/DDBJ databases">
        <title>Bacillus caseinolyticus sp nov.</title>
        <authorList>
            <person name="Dastager S.G."/>
            <person name="Mawlankar R."/>
        </authorList>
    </citation>
    <scope>NUCLEOTIDE SEQUENCE [LARGE SCALE GENOMIC DNA]</scope>
    <source>
        <strain evidence="2 3">SGD-V-76</strain>
    </source>
</reference>
<evidence type="ECO:0000313" key="3">
    <source>
        <dbReference type="Proteomes" id="UP000053681"/>
    </source>
</evidence>
<dbReference type="EMBL" id="LNQP01000011">
    <property type="protein sequence ID" value="KSU89091.1"/>
    <property type="molecule type" value="Genomic_DNA"/>
</dbReference>
<dbReference type="AlphaFoldDB" id="A0A0V8JPX6"/>
<dbReference type="PANTHER" id="PTHR34818:SF1">
    <property type="entry name" value="PROTEIN BLI-3"/>
    <property type="match status" value="1"/>
</dbReference>
<comment type="caution">
    <text evidence="2">The sequence shown here is derived from an EMBL/GenBank/DDBJ whole genome shotgun (WGS) entry which is preliminary data.</text>
</comment>
<name>A0A0V8JPX6_9BACI</name>